<dbReference type="KEGG" id="cyj:Cyan7822_6882"/>
<dbReference type="EMBL" id="CP002201">
    <property type="protein sequence ID" value="ADN18527.1"/>
    <property type="molecule type" value="Genomic_DNA"/>
</dbReference>
<accession>E0UNJ7</accession>
<reference evidence="2" key="1">
    <citation type="journal article" date="2011" name="MBio">
        <title>Novel metabolic attributes of the genus Cyanothece, comprising a group of unicellular nitrogen-fixing Cyanobacteria.</title>
        <authorList>
            <person name="Bandyopadhyay A."/>
            <person name="Elvitigala T."/>
            <person name="Welsh E."/>
            <person name="Stockel J."/>
            <person name="Liberton M."/>
            <person name="Min H."/>
            <person name="Sherman L.A."/>
            <person name="Pakrasi H.B."/>
        </authorList>
    </citation>
    <scope>NUCLEOTIDE SEQUENCE [LARGE SCALE GENOMIC DNA]</scope>
    <source>
        <strain evidence="2">PCC 7822</strain>
        <plasmid evidence="2">Cy782203</plasmid>
    </source>
</reference>
<protein>
    <submittedName>
        <fullName evidence="1">TonB-dependent receptor</fullName>
    </submittedName>
</protein>
<dbReference type="Proteomes" id="UP000008206">
    <property type="component" value="Plasmid Cy782203"/>
</dbReference>
<proteinExistence type="predicted"/>
<evidence type="ECO:0000313" key="2">
    <source>
        <dbReference type="Proteomes" id="UP000008206"/>
    </source>
</evidence>
<dbReference type="HOGENOM" id="CLU_2805282_0_0_3"/>
<evidence type="ECO:0000313" key="1">
    <source>
        <dbReference type="EMBL" id="ADN18527.1"/>
    </source>
</evidence>
<keyword evidence="1" id="KW-0675">Receptor</keyword>
<dbReference type="RefSeq" id="WP_013325653.1">
    <property type="nucleotide sequence ID" value="NC_014502.1"/>
</dbReference>
<name>E0UNJ7_GLOV7</name>
<dbReference type="AlphaFoldDB" id="E0UNJ7"/>
<organism evidence="1 2">
    <name type="scientific">Gloeothece verrucosa (strain PCC 7822)</name>
    <name type="common">Cyanothece sp. (strain PCC 7822)</name>
    <dbReference type="NCBI Taxonomy" id="497965"/>
    <lineage>
        <taxon>Bacteria</taxon>
        <taxon>Bacillati</taxon>
        <taxon>Cyanobacteriota</taxon>
        <taxon>Cyanophyceae</taxon>
        <taxon>Oscillatoriophycideae</taxon>
        <taxon>Chroococcales</taxon>
        <taxon>Aphanothecaceae</taxon>
        <taxon>Gloeothece</taxon>
        <taxon>Gloeothece verrucosa</taxon>
    </lineage>
</organism>
<geneLocation type="plasmid" evidence="1 2">
    <name>Cy782203</name>
</geneLocation>
<keyword evidence="2" id="KW-1185">Reference proteome</keyword>
<sequence>MLLKSLKDEEVWYNEGDIAEYIAAADLLGFEYDYCETDKNIEFAAWYPDEPGKSALFRLGRKIDASD</sequence>
<gene>
    <name evidence="1" type="ordered locus">Cyan7822_6882</name>
</gene>
<keyword evidence="1" id="KW-0614">Plasmid</keyword>